<organism evidence="3 4">
    <name type="scientific">Alterisphingorhabdus coralli</name>
    <dbReference type="NCBI Taxonomy" id="3071408"/>
    <lineage>
        <taxon>Bacteria</taxon>
        <taxon>Pseudomonadati</taxon>
        <taxon>Pseudomonadota</taxon>
        <taxon>Alphaproteobacteria</taxon>
        <taxon>Sphingomonadales</taxon>
        <taxon>Sphingomonadaceae</taxon>
        <taxon>Alterisphingorhabdus (ex Yan et al. 2024)</taxon>
    </lineage>
</organism>
<dbReference type="Proteomes" id="UP001302429">
    <property type="component" value="Chromosome"/>
</dbReference>
<dbReference type="InterPro" id="IPR012336">
    <property type="entry name" value="Thioredoxin-like_fold"/>
</dbReference>
<evidence type="ECO:0000256" key="1">
    <source>
        <dbReference type="SAM" id="SignalP"/>
    </source>
</evidence>
<evidence type="ECO:0000313" key="4">
    <source>
        <dbReference type="Proteomes" id="UP001302429"/>
    </source>
</evidence>
<reference evidence="3 4" key="1">
    <citation type="submission" date="2023-10" db="EMBL/GenBank/DDBJ databases">
        <title>Complete genome sequence of a Sphingomonadaceae bacterium.</title>
        <authorList>
            <person name="Yan C."/>
        </authorList>
    </citation>
    <scope>NUCLEOTIDE SEQUENCE [LARGE SCALE GENOMIC DNA]</scope>
    <source>
        <strain evidence="3 4">SCSIO 66989</strain>
    </source>
</reference>
<dbReference type="EMBL" id="CP136594">
    <property type="protein sequence ID" value="WOE74986.1"/>
    <property type="molecule type" value="Genomic_DNA"/>
</dbReference>
<name>A0AA97F6S6_9SPHN</name>
<dbReference type="Pfam" id="PF13462">
    <property type="entry name" value="Thioredoxin_4"/>
    <property type="match status" value="1"/>
</dbReference>
<feature type="signal peptide" evidence="1">
    <location>
        <begin position="1"/>
        <end position="17"/>
    </location>
</feature>
<dbReference type="RefSeq" id="WP_317081491.1">
    <property type="nucleotide sequence ID" value="NZ_CP136594.1"/>
</dbReference>
<keyword evidence="1" id="KW-0732">Signal</keyword>
<dbReference type="AlphaFoldDB" id="A0AA97F6S6"/>
<evidence type="ECO:0000313" key="3">
    <source>
        <dbReference type="EMBL" id="WOE74986.1"/>
    </source>
</evidence>
<dbReference type="InterPro" id="IPR036249">
    <property type="entry name" value="Thioredoxin-like_sf"/>
</dbReference>
<dbReference type="SUPFAM" id="SSF52833">
    <property type="entry name" value="Thioredoxin-like"/>
    <property type="match status" value="1"/>
</dbReference>
<proteinExistence type="predicted"/>
<feature type="chain" id="PRO_5041742095" evidence="1">
    <location>
        <begin position="18"/>
        <end position="248"/>
    </location>
</feature>
<accession>A0AA97F6S6</accession>
<dbReference type="Gene3D" id="3.40.30.10">
    <property type="entry name" value="Glutaredoxin"/>
    <property type="match status" value="1"/>
</dbReference>
<evidence type="ECO:0000259" key="2">
    <source>
        <dbReference type="Pfam" id="PF13462"/>
    </source>
</evidence>
<gene>
    <name evidence="3" type="ORF">RB602_14290</name>
</gene>
<keyword evidence="4" id="KW-1185">Reference proteome</keyword>
<sequence>MRLSAILLSATAALALAACSSENDDATAAGEEPTAEALPIIQPPEGQKWSDVVSKTEAGGYVMGNPDAPIKLVEFGSLTCGACGNFSAQAFEPLRDEYVASGRVSFEMRNFVRDPIDLTMAMLTQCGTQASFFPLTEQIFANQGQVLQAAQQLDPAIGQLPPEQRFTAIAQGLELTQFFAQRGISQNQANACLADTDKAQALADQTQAAGEDFNITGTPSFLINNQLVNFNTWPEIETRIQNMGARDQ</sequence>
<dbReference type="KEGG" id="acoa:RB602_14290"/>
<feature type="domain" description="Thioredoxin-like fold" evidence="2">
    <location>
        <begin position="59"/>
        <end position="240"/>
    </location>
</feature>
<protein>
    <submittedName>
        <fullName evidence="3">Thioredoxin domain-containing protein</fullName>
    </submittedName>
</protein>
<dbReference type="PROSITE" id="PS51257">
    <property type="entry name" value="PROKAR_LIPOPROTEIN"/>
    <property type="match status" value="1"/>
</dbReference>
<dbReference type="Gene3D" id="1.10.40.110">
    <property type="match status" value="1"/>
</dbReference>